<gene>
    <name evidence="2" type="ORF">POM88_032052</name>
</gene>
<sequence>MAQISSICKRSVVSSEPVQSGKTCQLSVLDRVMEKNNVRIVLYNKNQVKKDGGETTRKLKESLAEVLSSFPIITGRLAKTPEGHWTINCNDAGVRIVEAKAEGNVEEWLRNVNRDKELLLVHWEVMLHKPYFWSTFYIQLTEFKQGGIAIGLSCSHLLADPICATMFLKAWAETTLGRTMTSPPFFHPLPPRRPANINQNRRHYYELINCYKNPIPSLPAPQHATSTITLEFSHQMVTACMTMHEGLTLTPFEALAALFWVAISKVKESKRGLIKMSICLDMRKVLGLDKGFFGNCMIYNKVDFASRLDHNELMVLEAGLAIKNVANKMDNEGIMDLVEWLESKNHQSPPMMSDHDLICVNLENVEAYNIMFDDEQNKPIRASYYVEPAVGEGKILILPSPESSKGSLNKVVMVTLPGDEAVKLCQEALLMKFCPTICMA</sequence>
<evidence type="ECO:0000256" key="1">
    <source>
        <dbReference type="ARBA" id="ARBA00009861"/>
    </source>
</evidence>
<dbReference type="AlphaFoldDB" id="A0AAD8MKD9"/>
<proteinExistence type="inferred from homology"/>
<dbReference type="InterPro" id="IPR023213">
    <property type="entry name" value="CAT-like_dom_sf"/>
</dbReference>
<dbReference type="PANTHER" id="PTHR31642">
    <property type="entry name" value="TRICHOTHECENE 3-O-ACETYLTRANSFERASE"/>
    <property type="match status" value="1"/>
</dbReference>
<protein>
    <submittedName>
        <fullName evidence="2">Rosmarinate synthase</fullName>
    </submittedName>
</protein>
<organism evidence="2 3">
    <name type="scientific">Heracleum sosnowskyi</name>
    <dbReference type="NCBI Taxonomy" id="360622"/>
    <lineage>
        <taxon>Eukaryota</taxon>
        <taxon>Viridiplantae</taxon>
        <taxon>Streptophyta</taxon>
        <taxon>Embryophyta</taxon>
        <taxon>Tracheophyta</taxon>
        <taxon>Spermatophyta</taxon>
        <taxon>Magnoliopsida</taxon>
        <taxon>eudicotyledons</taxon>
        <taxon>Gunneridae</taxon>
        <taxon>Pentapetalae</taxon>
        <taxon>asterids</taxon>
        <taxon>campanulids</taxon>
        <taxon>Apiales</taxon>
        <taxon>Apiaceae</taxon>
        <taxon>Apioideae</taxon>
        <taxon>apioid superclade</taxon>
        <taxon>Tordylieae</taxon>
        <taxon>Tordyliinae</taxon>
        <taxon>Heracleum</taxon>
    </lineage>
</organism>
<dbReference type="EMBL" id="JAUIZM010000007">
    <property type="protein sequence ID" value="KAK1375859.1"/>
    <property type="molecule type" value="Genomic_DNA"/>
</dbReference>
<accession>A0AAD8MKD9</accession>
<evidence type="ECO:0000313" key="2">
    <source>
        <dbReference type="EMBL" id="KAK1375859.1"/>
    </source>
</evidence>
<comment type="similarity">
    <text evidence="1">Belongs to the plant acyltransferase family.</text>
</comment>
<dbReference type="InterPro" id="IPR050317">
    <property type="entry name" value="Plant_Fungal_Acyltransferase"/>
</dbReference>
<dbReference type="Pfam" id="PF02458">
    <property type="entry name" value="Transferase"/>
    <property type="match status" value="1"/>
</dbReference>
<dbReference type="Proteomes" id="UP001237642">
    <property type="component" value="Unassembled WGS sequence"/>
</dbReference>
<dbReference type="Gene3D" id="3.30.559.10">
    <property type="entry name" value="Chloramphenicol acetyltransferase-like domain"/>
    <property type="match status" value="2"/>
</dbReference>
<comment type="caution">
    <text evidence="2">The sequence shown here is derived from an EMBL/GenBank/DDBJ whole genome shotgun (WGS) entry which is preliminary data.</text>
</comment>
<reference evidence="2" key="1">
    <citation type="submission" date="2023-02" db="EMBL/GenBank/DDBJ databases">
        <title>Genome of toxic invasive species Heracleum sosnowskyi carries increased number of genes despite the absence of recent whole-genome duplications.</title>
        <authorList>
            <person name="Schelkunov M."/>
            <person name="Shtratnikova V."/>
            <person name="Makarenko M."/>
            <person name="Klepikova A."/>
            <person name="Omelchenko D."/>
            <person name="Novikova G."/>
            <person name="Obukhova E."/>
            <person name="Bogdanov V."/>
            <person name="Penin A."/>
            <person name="Logacheva M."/>
        </authorList>
    </citation>
    <scope>NUCLEOTIDE SEQUENCE</scope>
    <source>
        <strain evidence="2">Hsosn_3</strain>
        <tissue evidence="2">Leaf</tissue>
    </source>
</reference>
<dbReference type="GO" id="GO:0016747">
    <property type="term" value="F:acyltransferase activity, transferring groups other than amino-acyl groups"/>
    <property type="evidence" value="ECO:0007669"/>
    <property type="project" value="TreeGrafter"/>
</dbReference>
<reference evidence="2" key="2">
    <citation type="submission" date="2023-05" db="EMBL/GenBank/DDBJ databases">
        <authorList>
            <person name="Schelkunov M.I."/>
        </authorList>
    </citation>
    <scope>NUCLEOTIDE SEQUENCE</scope>
    <source>
        <strain evidence="2">Hsosn_3</strain>
        <tissue evidence="2">Leaf</tissue>
    </source>
</reference>
<evidence type="ECO:0000313" key="3">
    <source>
        <dbReference type="Proteomes" id="UP001237642"/>
    </source>
</evidence>
<keyword evidence="3" id="KW-1185">Reference proteome</keyword>
<name>A0AAD8MKD9_9APIA</name>
<dbReference type="PANTHER" id="PTHR31642:SF26">
    <property type="entry name" value="HXXXD-TYPE ACYL-TRANSFERASE FAMILY PROTEIN"/>
    <property type="match status" value="1"/>
</dbReference>